<protein>
    <recommendedName>
        <fullName evidence="2">CUE domain-containing protein</fullName>
    </recommendedName>
</protein>
<feature type="compositionally biased region" description="Low complexity" evidence="1">
    <location>
        <begin position="373"/>
        <end position="423"/>
    </location>
</feature>
<feature type="compositionally biased region" description="Polar residues" evidence="1">
    <location>
        <begin position="306"/>
        <end position="317"/>
    </location>
</feature>
<evidence type="ECO:0000256" key="1">
    <source>
        <dbReference type="SAM" id="MobiDB-lite"/>
    </source>
</evidence>
<proteinExistence type="predicted"/>
<feature type="compositionally biased region" description="Basic and acidic residues" evidence="1">
    <location>
        <begin position="452"/>
        <end position="491"/>
    </location>
</feature>
<feature type="compositionally biased region" description="Basic and acidic residues" evidence="1">
    <location>
        <begin position="120"/>
        <end position="142"/>
    </location>
</feature>
<dbReference type="SMART" id="SM00546">
    <property type="entry name" value="CUE"/>
    <property type="match status" value="2"/>
</dbReference>
<dbReference type="Gene3D" id="1.10.8.10">
    <property type="entry name" value="DNA helicase RuvA subunit, C-terminal domain"/>
    <property type="match status" value="1"/>
</dbReference>
<feature type="region of interest" description="Disordered" evidence="1">
    <location>
        <begin position="296"/>
        <end position="494"/>
    </location>
</feature>
<feature type="domain" description="CUE" evidence="2">
    <location>
        <begin position="589"/>
        <end position="632"/>
    </location>
</feature>
<feature type="compositionally biased region" description="Polar residues" evidence="1">
    <location>
        <begin position="9"/>
        <end position="22"/>
    </location>
</feature>
<feature type="compositionally biased region" description="Basic and acidic residues" evidence="1">
    <location>
        <begin position="85"/>
        <end position="110"/>
    </location>
</feature>
<dbReference type="AlphaFoldDB" id="A0AAW0FIR9"/>
<comment type="caution">
    <text evidence="3">The sequence shown here is derived from an EMBL/GenBank/DDBJ whole genome shotgun (WGS) entry which is preliminary data.</text>
</comment>
<keyword evidence="4" id="KW-1185">Reference proteome</keyword>
<reference evidence="3 4" key="1">
    <citation type="submission" date="2022-09" db="EMBL/GenBank/DDBJ databases">
        <authorList>
            <person name="Palmer J.M."/>
        </authorList>
    </citation>
    <scope>NUCLEOTIDE SEQUENCE [LARGE SCALE GENOMIC DNA]</scope>
    <source>
        <strain evidence="3 4">DSM 7382</strain>
    </source>
</reference>
<feature type="compositionally biased region" description="Basic and acidic residues" evidence="1">
    <location>
        <begin position="23"/>
        <end position="73"/>
    </location>
</feature>
<dbReference type="InterPro" id="IPR003892">
    <property type="entry name" value="CUE"/>
</dbReference>
<organism evidence="3 4">
    <name type="scientific">Cerrena zonata</name>
    <dbReference type="NCBI Taxonomy" id="2478898"/>
    <lineage>
        <taxon>Eukaryota</taxon>
        <taxon>Fungi</taxon>
        <taxon>Dikarya</taxon>
        <taxon>Basidiomycota</taxon>
        <taxon>Agaricomycotina</taxon>
        <taxon>Agaricomycetes</taxon>
        <taxon>Polyporales</taxon>
        <taxon>Cerrenaceae</taxon>
        <taxon>Cerrena</taxon>
    </lineage>
</organism>
<gene>
    <name evidence="3" type="ORF">QCA50_016495</name>
</gene>
<dbReference type="Proteomes" id="UP001385951">
    <property type="component" value="Unassembled WGS sequence"/>
</dbReference>
<feature type="compositionally biased region" description="Polar residues" evidence="1">
    <location>
        <begin position="424"/>
        <end position="435"/>
    </location>
</feature>
<evidence type="ECO:0000259" key="2">
    <source>
        <dbReference type="PROSITE" id="PS51140"/>
    </source>
</evidence>
<sequence>MELCDDASEAQNLASTKKTTSLKQEREKEKERQKEREKERLKVKQEQNKKDKLKGIIIPKDHVTVDLPTKAEPRLPPPASEEVIEAQRKKVEEERQIVEEEKRKKKEVEKNAVQQPQLEQKIKLDELQNGAKEESVKDKTKDSQGPSKNSSTYSGISNESFSLYDGIEKPKPILKPSPTKEFKDLMSSLNSDIENVNKGKPIKEGRSKESFLFESMSKQLKADLSRARKELKDNDWLLDPEIDTVQSVLNEGFTNYTNHMLEKGENLDVSSQKIEFQKKLDELYSENKVMFEELNGFAYPEKKSNVRTPNSSDSKQMYTEKPKTSKQSPNGKADLVDREKELKSKSQDKIKNEKHLPKEDNAPPSDIKKAASDKAASNKVASNKAASNKVSSNKAASNETASNKVASNKAASNEAESNKALSNKAASNQAINSDSKLVKSTERNNTNSLGKPESKVDQKASELAKSKEKTKLKEDDRFENENNEDESRVPEFSEEELLSIKLESEAEEDADFLSIVSILQDIFPEVALSEIKLRVRTTDDIDSLIAELFYEKDEILDIEDVEIDFDIDWEEQRELQERKFGMKRVEDKRYSEAVLGIKEMFPDFDLAILNQVYNEHNEDMTMTIESILNGKVSNDFKIIEKSKSIFKLKQEEETQEYHEQFQRNLTRLSLVTGVKSNKISSYLILGLMVECKEEEE</sequence>
<feature type="compositionally biased region" description="Polar residues" evidence="1">
    <location>
        <begin position="143"/>
        <end position="158"/>
    </location>
</feature>
<name>A0AAW0FIR9_9APHY</name>
<feature type="region of interest" description="Disordered" evidence="1">
    <location>
        <begin position="1"/>
        <end position="158"/>
    </location>
</feature>
<evidence type="ECO:0000313" key="3">
    <source>
        <dbReference type="EMBL" id="KAK7680496.1"/>
    </source>
</evidence>
<dbReference type="GO" id="GO:0043130">
    <property type="term" value="F:ubiquitin binding"/>
    <property type="evidence" value="ECO:0007669"/>
    <property type="project" value="InterPro"/>
</dbReference>
<accession>A0AAW0FIR9</accession>
<evidence type="ECO:0000313" key="4">
    <source>
        <dbReference type="Proteomes" id="UP001385951"/>
    </source>
</evidence>
<feature type="compositionally biased region" description="Basic and acidic residues" evidence="1">
    <location>
        <begin position="334"/>
        <end position="372"/>
    </location>
</feature>
<dbReference type="EMBL" id="JASBNA010000049">
    <property type="protein sequence ID" value="KAK7680496.1"/>
    <property type="molecule type" value="Genomic_DNA"/>
</dbReference>
<dbReference type="CDD" id="cd14279">
    <property type="entry name" value="CUE"/>
    <property type="match status" value="1"/>
</dbReference>
<dbReference type="PROSITE" id="PS51140">
    <property type="entry name" value="CUE"/>
    <property type="match status" value="1"/>
</dbReference>